<gene>
    <name evidence="1" type="ORF">AVEN_188586_1</name>
</gene>
<dbReference type="Proteomes" id="UP000499080">
    <property type="component" value="Unassembled WGS sequence"/>
</dbReference>
<organism evidence="1 2">
    <name type="scientific">Araneus ventricosus</name>
    <name type="common">Orbweaver spider</name>
    <name type="synonym">Epeira ventricosa</name>
    <dbReference type="NCBI Taxonomy" id="182803"/>
    <lineage>
        <taxon>Eukaryota</taxon>
        <taxon>Metazoa</taxon>
        <taxon>Ecdysozoa</taxon>
        <taxon>Arthropoda</taxon>
        <taxon>Chelicerata</taxon>
        <taxon>Arachnida</taxon>
        <taxon>Araneae</taxon>
        <taxon>Araneomorphae</taxon>
        <taxon>Entelegynae</taxon>
        <taxon>Araneoidea</taxon>
        <taxon>Araneidae</taxon>
        <taxon>Araneus</taxon>
    </lineage>
</organism>
<sequence>MRRLEELLSNQRHIVSTTSAWIENVPYNIKYAETRLETVSPISLPTAELDGDQHQCLGKKINWLFSFHKETKLSERVDLCEFFPHQAEGYTWSHSLLKVCISKKSCFQRFFQIYIPFWKIMSRQAPKLQVLRYPPADVVDSSSLCAPIFAWPAGG</sequence>
<evidence type="ECO:0000313" key="1">
    <source>
        <dbReference type="EMBL" id="GBM67748.1"/>
    </source>
</evidence>
<dbReference type="EMBL" id="BGPR01002099">
    <property type="protein sequence ID" value="GBM67748.1"/>
    <property type="molecule type" value="Genomic_DNA"/>
</dbReference>
<accession>A0A4Y2HR59</accession>
<name>A0A4Y2HR59_ARAVE</name>
<dbReference type="AlphaFoldDB" id="A0A4Y2HR59"/>
<evidence type="ECO:0000313" key="2">
    <source>
        <dbReference type="Proteomes" id="UP000499080"/>
    </source>
</evidence>
<reference evidence="1 2" key="1">
    <citation type="journal article" date="2019" name="Sci. Rep.">
        <title>Orb-weaving spider Araneus ventricosus genome elucidates the spidroin gene catalogue.</title>
        <authorList>
            <person name="Kono N."/>
            <person name="Nakamura H."/>
            <person name="Ohtoshi R."/>
            <person name="Moran D.A.P."/>
            <person name="Shinohara A."/>
            <person name="Yoshida Y."/>
            <person name="Fujiwara M."/>
            <person name="Mori M."/>
            <person name="Tomita M."/>
            <person name="Arakawa K."/>
        </authorList>
    </citation>
    <scope>NUCLEOTIDE SEQUENCE [LARGE SCALE GENOMIC DNA]</scope>
</reference>
<protein>
    <submittedName>
        <fullName evidence="1">Uncharacterized protein</fullName>
    </submittedName>
</protein>
<proteinExistence type="predicted"/>
<comment type="caution">
    <text evidence="1">The sequence shown here is derived from an EMBL/GenBank/DDBJ whole genome shotgun (WGS) entry which is preliminary data.</text>
</comment>
<keyword evidence="2" id="KW-1185">Reference proteome</keyword>